<name>A0A4D6HHC9_9EURY</name>
<proteinExistence type="predicted"/>
<protein>
    <submittedName>
        <fullName evidence="3">Uncharacterized protein</fullName>
    </submittedName>
</protein>
<feature type="region of interest" description="Disordered" evidence="1">
    <location>
        <begin position="1"/>
        <end position="20"/>
    </location>
</feature>
<dbReference type="AlphaFoldDB" id="A0A4D6HHC9"/>
<feature type="transmembrane region" description="Helical" evidence="2">
    <location>
        <begin position="23"/>
        <end position="45"/>
    </location>
</feature>
<evidence type="ECO:0000256" key="2">
    <source>
        <dbReference type="SAM" id="Phobius"/>
    </source>
</evidence>
<keyword evidence="2" id="KW-0812">Transmembrane</keyword>
<feature type="region of interest" description="Disordered" evidence="1">
    <location>
        <begin position="47"/>
        <end position="71"/>
    </location>
</feature>
<dbReference type="PROSITE" id="PS51318">
    <property type="entry name" value="TAT"/>
    <property type="match status" value="1"/>
</dbReference>
<gene>
    <name evidence="3" type="ORF">DV733_16030</name>
</gene>
<dbReference type="OrthoDB" id="162072at2157"/>
<sequence>MPADNGDGDTEGGRRERVSRRTILSGLGTIGGLGAIGGGALAVAFDGDETSTTTGPLPSSSSGSPSGGFWDLESWGSLEPNVVQAGELDLTTCLEQPGETCDPNADSASLSLDDLSNGGTQQATLRCALSDNPAWLWLRTSCPEDGCGLERGIELTVWYDEQCDGVVDSGRVIASGRLCDVLTTLREGVLLDRDPTTEEPAPLQPGDTCCLGFEFSIVDPCITGDSLTIDVDLFAEQWRHDPDPTRPPGWEDDCSVDCTEDCPPCEFQEISFVAFCIEDGTIAPGDVRFTPYYDTDGNPFKLDWSSDVPPEWIVLYYGSSQGKFFENFHYAGQETAGSVHVNSASDDTPTNPYYDSKRLWDGGQDATAYGQCPRDPCPNPSEEDPSGCGVKFEFGEETWEAVCENTCGGEQ</sequence>
<evidence type="ECO:0000313" key="4">
    <source>
        <dbReference type="Proteomes" id="UP000296706"/>
    </source>
</evidence>
<dbReference type="RefSeq" id="WP_049992972.1">
    <property type="nucleotide sequence ID" value="NZ_CP031310.1"/>
</dbReference>
<dbReference type="GeneID" id="39849399"/>
<dbReference type="KEGG" id="hsn:DV733_16030"/>
<accession>A0A4D6HHC9</accession>
<dbReference type="EMBL" id="CP031310">
    <property type="protein sequence ID" value="QCC52646.1"/>
    <property type="molecule type" value="Genomic_DNA"/>
</dbReference>
<dbReference type="InterPro" id="IPR006311">
    <property type="entry name" value="TAT_signal"/>
</dbReference>
<evidence type="ECO:0000313" key="3">
    <source>
        <dbReference type="EMBL" id="QCC52646.1"/>
    </source>
</evidence>
<feature type="compositionally biased region" description="Low complexity" evidence="1">
    <location>
        <begin position="50"/>
        <end position="68"/>
    </location>
</feature>
<dbReference type="STRING" id="1457250.GCA_000755225_02085"/>
<keyword evidence="2" id="KW-0472">Membrane</keyword>
<reference evidence="3 4" key="1">
    <citation type="journal article" date="2019" name="Nat. Commun.">
        <title>A new type of DNA phosphorothioation-based antiviral system in archaea.</title>
        <authorList>
            <person name="Xiong L."/>
            <person name="Liu S."/>
            <person name="Chen S."/>
            <person name="Xiao Y."/>
            <person name="Zhu B."/>
            <person name="Gao Y."/>
            <person name="Zhang Y."/>
            <person name="Chen B."/>
            <person name="Luo J."/>
            <person name="Deng Z."/>
            <person name="Chen X."/>
            <person name="Wang L."/>
            <person name="Chen S."/>
        </authorList>
    </citation>
    <scope>NUCLEOTIDE SEQUENCE [LARGE SCALE GENOMIC DNA]</scope>
    <source>
        <strain evidence="3 4">CBA1105</strain>
    </source>
</reference>
<keyword evidence="2" id="KW-1133">Transmembrane helix</keyword>
<keyword evidence="4" id="KW-1185">Reference proteome</keyword>
<dbReference type="Proteomes" id="UP000296706">
    <property type="component" value="Chromosome"/>
</dbReference>
<organism evidence="3 4">
    <name type="scientific">Halapricum salinum</name>
    <dbReference type="NCBI Taxonomy" id="1457250"/>
    <lineage>
        <taxon>Archaea</taxon>
        <taxon>Methanobacteriati</taxon>
        <taxon>Methanobacteriota</taxon>
        <taxon>Stenosarchaea group</taxon>
        <taxon>Halobacteria</taxon>
        <taxon>Halobacteriales</taxon>
        <taxon>Haloarculaceae</taxon>
        <taxon>Halapricum</taxon>
    </lineage>
</organism>
<evidence type="ECO:0000256" key="1">
    <source>
        <dbReference type="SAM" id="MobiDB-lite"/>
    </source>
</evidence>
<feature type="compositionally biased region" description="Acidic residues" evidence="1">
    <location>
        <begin position="1"/>
        <end position="10"/>
    </location>
</feature>